<protein>
    <submittedName>
        <fullName evidence="1">Uncharacterized protein</fullName>
    </submittedName>
</protein>
<accession>A0ABX6STH9</accession>
<proteinExistence type="predicted"/>
<dbReference type="Proteomes" id="UP000515871">
    <property type="component" value="Chromosome"/>
</dbReference>
<organism evidence="1 2">
    <name type="scientific">Aeromicrobium senzhongii</name>
    <dbReference type="NCBI Taxonomy" id="2663859"/>
    <lineage>
        <taxon>Bacteria</taxon>
        <taxon>Bacillati</taxon>
        <taxon>Actinomycetota</taxon>
        <taxon>Actinomycetes</taxon>
        <taxon>Propionibacteriales</taxon>
        <taxon>Nocardioidaceae</taxon>
        <taxon>Aeromicrobium</taxon>
    </lineage>
</organism>
<evidence type="ECO:0000313" key="2">
    <source>
        <dbReference type="Proteomes" id="UP000515871"/>
    </source>
</evidence>
<gene>
    <name evidence="1" type="ORF">H9L21_15045</name>
</gene>
<dbReference type="EMBL" id="CP060587">
    <property type="protein sequence ID" value="QNL94371.1"/>
    <property type="molecule type" value="Genomic_DNA"/>
</dbReference>
<reference evidence="1 2" key="1">
    <citation type="submission" date="2020-08" db="EMBL/GenBank/DDBJ databases">
        <title>Novel species in genus Aeromicrobium.</title>
        <authorList>
            <person name="Zhang G."/>
        </authorList>
    </citation>
    <scope>NUCLEOTIDE SEQUENCE [LARGE SCALE GENOMIC DNA]</scope>
    <source>
        <strain evidence="2">zg-629</strain>
    </source>
</reference>
<evidence type="ECO:0000313" key="1">
    <source>
        <dbReference type="EMBL" id="QNL94371.1"/>
    </source>
</evidence>
<dbReference type="RefSeq" id="WP_154597322.1">
    <property type="nucleotide sequence ID" value="NZ_CP060587.1"/>
</dbReference>
<sequence length="49" mass="5348">MSHKLGALGWPFVADELILRSAEPADSALAEFRCSSIPTRQLCDSEQLS</sequence>
<keyword evidence="2" id="KW-1185">Reference proteome</keyword>
<name>A0ABX6STH9_9ACTN</name>